<dbReference type="Gene3D" id="2.60.40.2810">
    <property type="match status" value="1"/>
</dbReference>
<dbReference type="RefSeq" id="WP_168921807.1">
    <property type="nucleotide sequence ID" value="NZ_CP051461.1"/>
</dbReference>
<dbReference type="Proteomes" id="UP000502041">
    <property type="component" value="Chromosome"/>
</dbReference>
<sequence>MPKSANAGLSVRVVAAAAHGTLSSNTDGSLNYTPDAGFVGVDSFSYVANDGQADSNLASVSVTVTASNHPPVAVDDSASLNEDGSITLTLLANDSDADGDALTLTLQSQPAHGTLLKNAVGQYIYTPVANWSGEDRFTYALFDGKAWSNLTTVRLLVSAVADAPRLVLTDIAASPHELFRTGWESVANQNTSSSLLQQRTLEGWTLVTSLDNSACANNGFEIWSSGDKMADASNKLRTVNAASNNGNSGNNWMELNNASGNMPQTLGIERSLSTLAGARYTLSLDAAGRMGYSADYTRIGIYVDGQRIGGWDGTSGSAALNWQTLSFQFVGKGGQQTIRIATEASKLDPNGRGMMIDNIALNEALGANTGLEDQAIRLSNISAALSDTDGSEILSVSLEALPIGATLSDGTRSFTARSGNTTADISGWNMACLSLLPPADFNGTLNLRVVATASEKVGGSRSSTSASLVVTVLAVNDAPRVLNASYQLLKDGTVRIDFSALIRDVDGDALSLSFTRPAHGTLTRNSDASYTYRPNRNYIGSDAFNYTISDGQLASSGAISLSVGQASVAIAVVGAAPLQDSCASIVLRSNYALAANSGSANANANANPQGSSSQFVDWSSNAVPISTLGNLAWVRDFLGATQDQRSLAERTGLSVRASL</sequence>
<dbReference type="Pfam" id="PF17963">
    <property type="entry name" value="Big_9"/>
    <property type="match status" value="2"/>
</dbReference>
<gene>
    <name evidence="2" type="ORF">HC248_01319</name>
</gene>
<proteinExistence type="predicted"/>
<dbReference type="Gene3D" id="2.60.40.3440">
    <property type="match status" value="2"/>
</dbReference>
<accession>A0A6H2H846</accession>
<reference evidence="2 3" key="1">
    <citation type="submission" date="2020-04" db="EMBL/GenBank/DDBJ databases">
        <title>Complete genome of a Psychrophilic, Marine, Gas Vacuolate Bacterium Polaromonas vacuolata KCTC 22033T.</title>
        <authorList>
            <person name="Hwang K."/>
            <person name="Kim K.M."/>
        </authorList>
    </citation>
    <scope>NUCLEOTIDE SEQUENCE [LARGE SCALE GENOMIC DNA]</scope>
    <source>
        <strain evidence="2 3">KCTC 22033</strain>
    </source>
</reference>
<protein>
    <recommendedName>
        <fullName evidence="1">Cadherin-like domain-containing protein</fullName>
    </recommendedName>
</protein>
<dbReference type="EMBL" id="CP051461">
    <property type="protein sequence ID" value="QJC56035.1"/>
    <property type="molecule type" value="Genomic_DNA"/>
</dbReference>
<name>A0A6H2H846_9BURK</name>
<dbReference type="PANTHER" id="PTHR34720:SF9">
    <property type="entry name" value="BLR4714 PROTEIN"/>
    <property type="match status" value="1"/>
</dbReference>
<dbReference type="KEGG" id="pvac:HC248_01319"/>
<dbReference type="AlphaFoldDB" id="A0A6H2H846"/>
<dbReference type="Gene3D" id="2.60.120.260">
    <property type="entry name" value="Galactose-binding domain-like"/>
    <property type="match status" value="1"/>
</dbReference>
<dbReference type="PANTHER" id="PTHR34720">
    <property type="entry name" value="MICROCYSTIN DEPENDENT PROTEIN"/>
    <property type="match status" value="1"/>
</dbReference>
<evidence type="ECO:0000313" key="2">
    <source>
        <dbReference type="EMBL" id="QJC56035.1"/>
    </source>
</evidence>
<feature type="domain" description="Cadherin-like" evidence="1">
    <location>
        <begin position="475"/>
        <end position="558"/>
    </location>
</feature>
<organism evidence="2 3">
    <name type="scientific">Polaromonas vacuolata</name>
    <dbReference type="NCBI Taxonomy" id="37448"/>
    <lineage>
        <taxon>Bacteria</taxon>
        <taxon>Pseudomonadati</taxon>
        <taxon>Pseudomonadota</taxon>
        <taxon>Betaproteobacteria</taxon>
        <taxon>Burkholderiales</taxon>
        <taxon>Comamonadaceae</taxon>
        <taxon>Polaromonas</taxon>
    </lineage>
</organism>
<keyword evidence="3" id="KW-1185">Reference proteome</keyword>
<evidence type="ECO:0000259" key="1">
    <source>
        <dbReference type="Pfam" id="PF17892"/>
    </source>
</evidence>
<dbReference type="InterPro" id="IPR041690">
    <property type="entry name" value="Cadherin_5"/>
</dbReference>
<dbReference type="NCBIfam" id="NF012211">
    <property type="entry name" value="tand_rpt_95"/>
    <property type="match status" value="3"/>
</dbReference>
<dbReference type="Pfam" id="PF17892">
    <property type="entry name" value="Cadherin_5"/>
    <property type="match status" value="1"/>
</dbReference>
<evidence type="ECO:0000313" key="3">
    <source>
        <dbReference type="Proteomes" id="UP000502041"/>
    </source>
</evidence>